<keyword evidence="5 7" id="KW-0862">Zinc</keyword>
<dbReference type="InterPro" id="IPR001261">
    <property type="entry name" value="ArgE/DapE_CS"/>
</dbReference>
<keyword evidence="11" id="KW-1185">Reference proteome</keyword>
<comment type="caution">
    <text evidence="10">The sequence shown here is derived from an EMBL/GenBank/DDBJ whole genome shotgun (WGS) entry which is preliminary data.</text>
</comment>
<dbReference type="GO" id="GO:0004181">
    <property type="term" value="F:metallocarboxypeptidase activity"/>
    <property type="evidence" value="ECO:0007669"/>
    <property type="project" value="InterPro"/>
</dbReference>
<gene>
    <name evidence="10" type="ORF">PICST_28659</name>
</gene>
<keyword evidence="2" id="KW-0645">Protease</keyword>
<dbReference type="InterPro" id="IPR011650">
    <property type="entry name" value="Peptidase_M20_dimer"/>
</dbReference>
<dbReference type="EMBL" id="AAVQ01000001">
    <property type="protein sequence ID" value="EAZ63548.2"/>
    <property type="molecule type" value="Genomic_DNA"/>
</dbReference>
<dbReference type="OMA" id="TIDQWTF"/>
<feature type="binding site" evidence="7">
    <location>
        <position position="227"/>
    </location>
    <ligand>
        <name>Zn(2+)</name>
        <dbReference type="ChEBI" id="CHEBI:29105"/>
        <label>2</label>
    </ligand>
</feature>
<feature type="domain" description="Peptidase M20 dimerisation" evidence="9">
    <location>
        <begin position="312"/>
        <end position="466"/>
    </location>
</feature>
<dbReference type="GO" id="GO:0051603">
    <property type="term" value="P:proteolysis involved in protein catabolic process"/>
    <property type="evidence" value="ECO:0007669"/>
    <property type="project" value="TreeGrafter"/>
</dbReference>
<keyword evidence="3 7" id="KW-0479">Metal-binding</keyword>
<dbReference type="PROSITE" id="PS00759">
    <property type="entry name" value="ARGE_DAPE_CPG2_2"/>
    <property type="match status" value="1"/>
</dbReference>
<dbReference type="GeneID" id="4851419"/>
<protein>
    <submittedName>
        <fullName evidence="10">Gly-X carboxypeptidase</fullName>
    </submittedName>
</protein>
<dbReference type="SUPFAM" id="SSF53187">
    <property type="entry name" value="Zn-dependent exopeptidases"/>
    <property type="match status" value="1"/>
</dbReference>
<dbReference type="FunCoup" id="A3GGM0">
    <property type="interactions" value="40"/>
</dbReference>
<organism evidence="10 11">
    <name type="scientific">Scheffersomyces stipitis (strain ATCC 58785 / CBS 6054 / NBRC 10063 / NRRL Y-11545)</name>
    <name type="common">Yeast</name>
    <name type="synonym">Pichia stipitis</name>
    <dbReference type="NCBI Taxonomy" id="322104"/>
    <lineage>
        <taxon>Eukaryota</taxon>
        <taxon>Fungi</taxon>
        <taxon>Dikarya</taxon>
        <taxon>Ascomycota</taxon>
        <taxon>Saccharomycotina</taxon>
        <taxon>Pichiomycetes</taxon>
        <taxon>Debaryomycetaceae</taxon>
        <taxon>Scheffersomyces</taxon>
    </lineage>
</organism>
<evidence type="ECO:0000256" key="4">
    <source>
        <dbReference type="ARBA" id="ARBA00022801"/>
    </source>
</evidence>
<dbReference type="SUPFAM" id="SSF55031">
    <property type="entry name" value="Bacterial exopeptidase dimerisation domain"/>
    <property type="match status" value="1"/>
</dbReference>
<reference evidence="10 11" key="1">
    <citation type="journal article" date="2007" name="Nat. Biotechnol.">
        <title>Genome sequence of the lignocellulose-bioconverting and xylose-fermenting yeast Pichia stipitis.</title>
        <authorList>
            <person name="Jeffries T.W."/>
            <person name="Grigoriev I.V."/>
            <person name="Grimwood J."/>
            <person name="Laplaza J.M."/>
            <person name="Aerts A."/>
            <person name="Salamov A."/>
            <person name="Schmutz J."/>
            <person name="Lindquist E."/>
            <person name="Dehal P."/>
            <person name="Shapiro H."/>
            <person name="Jin Y.S."/>
            <person name="Passoth V."/>
            <person name="Richardson P.M."/>
        </authorList>
    </citation>
    <scope>NUCLEOTIDE SEQUENCE [LARGE SCALE GENOMIC DNA]</scope>
    <source>
        <strain evidence="11">ATCC 58785 / CBS 6054 / NBRC 10063 / NRRL Y-11545</strain>
    </source>
</reference>
<evidence type="ECO:0000313" key="11">
    <source>
        <dbReference type="Proteomes" id="UP000002258"/>
    </source>
</evidence>
<evidence type="ECO:0000256" key="1">
    <source>
        <dbReference type="ARBA" id="ARBA00006247"/>
    </source>
</evidence>
<feature type="active site" evidence="6">
    <location>
        <position position="194"/>
    </location>
</feature>
<dbReference type="PANTHER" id="PTHR45962:SF1">
    <property type="entry name" value="N-FATTY-ACYL-AMINO ACID SYNTHASE_HYDROLASE PM20D1"/>
    <property type="match status" value="1"/>
</dbReference>
<feature type="active site" description="Proton acceptor" evidence="6">
    <location>
        <position position="262"/>
    </location>
</feature>
<keyword evidence="10" id="KW-0121">Carboxypeptidase</keyword>
<dbReference type="OrthoDB" id="3064516at2759"/>
<feature type="transmembrane region" description="Helical" evidence="8">
    <location>
        <begin position="21"/>
        <end position="40"/>
    </location>
</feature>
<evidence type="ECO:0000256" key="8">
    <source>
        <dbReference type="SAM" id="Phobius"/>
    </source>
</evidence>
<dbReference type="GO" id="GO:0000328">
    <property type="term" value="C:fungal-type vacuole lumen"/>
    <property type="evidence" value="ECO:0007669"/>
    <property type="project" value="TreeGrafter"/>
</dbReference>
<proteinExistence type="inferred from homology"/>
<dbReference type="CDD" id="cd05674">
    <property type="entry name" value="M20_yscS"/>
    <property type="match status" value="1"/>
</dbReference>
<dbReference type="RefSeq" id="XP_001387571.2">
    <property type="nucleotide sequence ID" value="XM_001387534.1"/>
</dbReference>
<dbReference type="Pfam" id="PF01546">
    <property type="entry name" value="Peptidase_M20"/>
    <property type="match status" value="1"/>
</dbReference>
<dbReference type="Proteomes" id="UP000002258">
    <property type="component" value="Chromosome 1"/>
</dbReference>
<feature type="binding site" evidence="7">
    <location>
        <position position="569"/>
    </location>
    <ligand>
        <name>Zn(2+)</name>
        <dbReference type="ChEBI" id="CHEBI:29105"/>
        <label>1</label>
    </ligand>
</feature>
<dbReference type="STRING" id="322104.A3GGM0"/>
<evidence type="ECO:0000259" key="9">
    <source>
        <dbReference type="Pfam" id="PF07687"/>
    </source>
</evidence>
<dbReference type="InterPro" id="IPR036264">
    <property type="entry name" value="Bact_exopeptidase_dim_dom"/>
</dbReference>
<evidence type="ECO:0000313" key="10">
    <source>
        <dbReference type="EMBL" id="EAZ63548.2"/>
    </source>
</evidence>
<dbReference type="HOGENOM" id="CLU_021802_11_0_1"/>
<keyword evidence="8" id="KW-0812">Transmembrane</keyword>
<dbReference type="Gene3D" id="3.30.70.360">
    <property type="match status" value="1"/>
</dbReference>
<feature type="binding site" evidence="7">
    <location>
        <position position="290"/>
    </location>
    <ligand>
        <name>Zn(2+)</name>
        <dbReference type="ChEBI" id="CHEBI:29105"/>
        <label>2</label>
    </ligand>
</feature>
<keyword evidence="8" id="KW-1133">Transmembrane helix</keyword>
<keyword evidence="4" id="KW-0378">Hydrolase</keyword>
<dbReference type="InParanoid" id="A3GGM0"/>
<dbReference type="GO" id="GO:0046872">
    <property type="term" value="F:metal ion binding"/>
    <property type="evidence" value="ECO:0007669"/>
    <property type="project" value="UniProtKB-KW"/>
</dbReference>
<comment type="similarity">
    <text evidence="1">Belongs to the peptidase M20A family.</text>
</comment>
<dbReference type="InterPro" id="IPR002933">
    <property type="entry name" value="Peptidase_M20"/>
</dbReference>
<dbReference type="Pfam" id="PF07687">
    <property type="entry name" value="M20_dimer"/>
    <property type="match status" value="1"/>
</dbReference>
<evidence type="ECO:0000256" key="7">
    <source>
        <dbReference type="PIRSR" id="PIRSR037217-2"/>
    </source>
</evidence>
<dbReference type="PANTHER" id="PTHR45962">
    <property type="entry name" value="N-FATTY-ACYL-AMINO ACID SYNTHASE/HYDROLASE PM20D1"/>
    <property type="match status" value="1"/>
</dbReference>
<dbReference type="Gene3D" id="3.40.630.10">
    <property type="entry name" value="Zn peptidases"/>
    <property type="match status" value="1"/>
</dbReference>
<feature type="binding site" evidence="7">
    <location>
        <position position="263"/>
    </location>
    <ligand>
        <name>Zn(2+)</name>
        <dbReference type="ChEBI" id="CHEBI:29105"/>
        <label>1</label>
    </ligand>
</feature>
<keyword evidence="8" id="KW-0472">Membrane</keyword>
<feature type="binding site" evidence="7">
    <location>
        <position position="227"/>
    </location>
    <ligand>
        <name>Zn(2+)</name>
        <dbReference type="ChEBI" id="CHEBI:29105"/>
        <label>1</label>
    </ligand>
</feature>
<dbReference type="AlphaFoldDB" id="A3GGM0"/>
<dbReference type="InterPro" id="IPR017141">
    <property type="entry name" value="Pept_M20_carboxypep"/>
</dbReference>
<evidence type="ECO:0000256" key="3">
    <source>
        <dbReference type="ARBA" id="ARBA00022723"/>
    </source>
</evidence>
<dbReference type="PROSITE" id="PS00758">
    <property type="entry name" value="ARGE_DAPE_CPG2_1"/>
    <property type="match status" value="1"/>
</dbReference>
<evidence type="ECO:0000256" key="6">
    <source>
        <dbReference type="PIRSR" id="PIRSR037217-1"/>
    </source>
</evidence>
<sequence>MPEKTLPIYQSSAKKNHRSSWSRVLLSIAAFSAVVGWWAYSSSITHTSPLASFSKIDLSSVFGTFSEPLTSSGLCPTVEKLDPSEFLYNNETLDRILHDEAFKAKSRERLLGAIRVPTESYDDLLNPNSADTLEDLLEIEPRWKPFIPFHKYLEDTFPLVHKNLKVEKVNKFALVYTWEGSSNKKPILLAAHQDVVPIQKESLDQWDYPPYEGGYDGEWLYGRGSADCKSLLIGLLETIELLLEEGHFNPQRTIVLAFGYDEESAGTGAEEISKHLLKRYGPDSFMQIIDEGSEGYVQLDEGGVNYIIPCTSEKGHLDSVIELYTPGGHSSVPPDHTSIGILARLIANIEDKQFDSILTRNNPLLHMLYCYADYSTELDDSLRSDIYKAHLDVKSNENVIEFINNSLKHKYIITTSQAVDVIGGGVKANALPEHVSVLVNHRIAVEESVAVVVDKIVGQVKEIAEKFSLGVIVDGKVIIEPTDNGHFVYNTVGALEPAPVTPNNGHVWETYGGALRYLYEDLIFPESSEPFVFAPIIGTGNTDTKSYWDLTKQIYRYQPGLGQVEENAHTVNEKIQLQSHFTIISFYYYYLQLADKLSDE</sequence>
<feature type="binding site" evidence="7">
    <location>
        <position position="192"/>
    </location>
    <ligand>
        <name>Zn(2+)</name>
        <dbReference type="ChEBI" id="CHEBI:29105"/>
        <label>2</label>
    </ligand>
</feature>
<dbReference type="KEGG" id="pic:PICST_28659"/>
<dbReference type="InterPro" id="IPR047177">
    <property type="entry name" value="Pept_M20A"/>
</dbReference>
<evidence type="ECO:0000256" key="5">
    <source>
        <dbReference type="ARBA" id="ARBA00022833"/>
    </source>
</evidence>
<dbReference type="eggNOG" id="KOG2275">
    <property type="taxonomic scope" value="Eukaryota"/>
</dbReference>
<accession>A3GGM0</accession>
<dbReference type="PIRSF" id="PIRSF037217">
    <property type="entry name" value="Carboxypeptidase_S"/>
    <property type="match status" value="1"/>
</dbReference>
<name>A3GGM0_PICST</name>
<evidence type="ECO:0000256" key="2">
    <source>
        <dbReference type="ARBA" id="ARBA00022670"/>
    </source>
</evidence>